<dbReference type="InterPro" id="IPR022694">
    <property type="entry name" value="3-OHacyl-CoA_DH"/>
</dbReference>
<keyword evidence="8" id="KW-1185">Reference proteome</keyword>
<dbReference type="SUPFAM" id="SSF51735">
    <property type="entry name" value="NAD(P)-binding Rossmann-fold domains"/>
    <property type="match status" value="1"/>
</dbReference>
<dbReference type="Pfam" id="PF02737">
    <property type="entry name" value="3HCDH_N"/>
    <property type="match status" value="1"/>
</dbReference>
<dbReference type="RefSeq" id="WP_124801764.1">
    <property type="nucleotide sequence ID" value="NZ_CP034161.1"/>
</dbReference>
<feature type="site" description="Important for catalytic activity" evidence="3">
    <location>
        <position position="139"/>
    </location>
</feature>
<evidence type="ECO:0000313" key="7">
    <source>
        <dbReference type="EMBL" id="AZI39541.1"/>
    </source>
</evidence>
<dbReference type="Gene3D" id="1.10.1040.10">
    <property type="entry name" value="N-(1-d-carboxylethyl)-l-norvaline Dehydrogenase, domain 2"/>
    <property type="match status" value="1"/>
</dbReference>
<dbReference type="EMBL" id="CP034161">
    <property type="protein sequence ID" value="AZI39541.1"/>
    <property type="molecule type" value="Genomic_DNA"/>
</dbReference>
<dbReference type="GO" id="GO:0006631">
    <property type="term" value="P:fatty acid metabolic process"/>
    <property type="evidence" value="ECO:0007669"/>
    <property type="project" value="InterPro"/>
</dbReference>
<evidence type="ECO:0000259" key="5">
    <source>
        <dbReference type="Pfam" id="PF00725"/>
    </source>
</evidence>
<dbReference type="NCBIfam" id="NF004474">
    <property type="entry name" value="PRK05808.1"/>
    <property type="match status" value="1"/>
</dbReference>
<feature type="binding site" evidence="4">
    <location>
        <position position="91"/>
    </location>
    <ligand>
        <name>NAD(+)</name>
        <dbReference type="ChEBI" id="CHEBI:57540"/>
    </ligand>
</feature>
<evidence type="ECO:0000256" key="1">
    <source>
        <dbReference type="ARBA" id="ARBA00009463"/>
    </source>
</evidence>
<dbReference type="PANTHER" id="PTHR48075:SF5">
    <property type="entry name" value="3-HYDROXYBUTYRYL-COA DEHYDROGENASE"/>
    <property type="match status" value="1"/>
</dbReference>
<keyword evidence="2 7" id="KW-0560">Oxidoreductase</keyword>
<dbReference type="InterPro" id="IPR006176">
    <property type="entry name" value="3-OHacyl-CoA_DH_NAD-bd"/>
</dbReference>
<dbReference type="InterPro" id="IPR006108">
    <property type="entry name" value="3HC_DH_C"/>
</dbReference>
<dbReference type="Proteomes" id="UP000281810">
    <property type="component" value="Chromosome"/>
</dbReference>
<name>A0A3G8YE74_9FLAO</name>
<feature type="binding site" evidence="4">
    <location>
        <position position="273"/>
    </location>
    <ligand>
        <name>NAD(+)</name>
        <dbReference type="ChEBI" id="CHEBI:57540"/>
    </ligand>
</feature>
<dbReference type="EC" id="1.1.1.157" evidence="7"/>
<dbReference type="InterPro" id="IPR006180">
    <property type="entry name" value="3-OHacyl-CoA_DH_CS"/>
</dbReference>
<accession>A0A3G8YE74</accession>
<dbReference type="PANTHER" id="PTHR48075">
    <property type="entry name" value="3-HYDROXYACYL-COA DEHYDROGENASE FAMILY PROTEIN"/>
    <property type="match status" value="1"/>
</dbReference>
<dbReference type="FunFam" id="3.40.50.720:FF:000009">
    <property type="entry name" value="Fatty oxidation complex, alpha subunit"/>
    <property type="match status" value="1"/>
</dbReference>
<feature type="binding site" evidence="4">
    <location>
        <position position="31"/>
    </location>
    <ligand>
        <name>NAD(+)</name>
        <dbReference type="ChEBI" id="CHEBI:57540"/>
    </ligand>
</feature>
<dbReference type="Gene3D" id="3.40.50.720">
    <property type="entry name" value="NAD(P)-binding Rossmann-like Domain"/>
    <property type="match status" value="1"/>
</dbReference>
<feature type="domain" description="3-hydroxyacyl-CoA dehydrogenase NAD binding" evidence="6">
    <location>
        <begin position="4"/>
        <end position="182"/>
    </location>
</feature>
<sequence length="296" mass="32216">MKNIVVIGAGTMGNGIAHTFAQSGFAVSLVDVNQNSLDKAIQTITTNLDRIIAKGNLTEEEKAKTLANITTFTDLKEAAPNSDLIVEAATENLDLKLKIFTQIDELAPENCILATNTSSISITQIAAATKRPEKVIGMHFMNPVPIMKLVEIIKGYSTSKETFDEIFELSKTLGKVPTEVNDYPGFVANRILMPMINEAIETLYNGVAGVEEIDTVMKLGMAHPMGPLQLADFIGLDVCLAILNVMYDGFKNPKYAPNPLLVNMVMAGKKGVKSGEGFYDYSESKKAEKVSKMFLK</sequence>
<reference evidence="8" key="1">
    <citation type="submission" date="2018-11" db="EMBL/GenBank/DDBJ databases">
        <title>Proposal to divide the Flavobacteriaceae and reorganize its genera based on Amino Acid Identity values calculated from whole genome sequences.</title>
        <authorList>
            <person name="Nicholson A.C."/>
            <person name="Gulvik C.A."/>
            <person name="Whitney A.M."/>
            <person name="Humrighouse B.W."/>
            <person name="Bell M."/>
            <person name="Holmes B."/>
            <person name="Steigerwalt A.B."/>
            <person name="Villarma A."/>
            <person name="Sheth M."/>
            <person name="Batra D."/>
            <person name="Pryor J."/>
            <person name="Bernardet J.-F."/>
            <person name="Hugo C."/>
            <person name="Kampfer P."/>
            <person name="Newman J.D."/>
            <person name="McQuiston J.R."/>
        </authorList>
    </citation>
    <scope>NUCLEOTIDE SEQUENCE [LARGE SCALE GENOMIC DNA]</scope>
    <source>
        <strain evidence="8">F5649</strain>
    </source>
</reference>
<dbReference type="AlphaFoldDB" id="A0A3G8YE74"/>
<dbReference type="InterPro" id="IPR036291">
    <property type="entry name" value="NAD(P)-bd_dom_sf"/>
</dbReference>
<dbReference type="GO" id="GO:0008691">
    <property type="term" value="F:3-hydroxybutyryl-CoA dehydrogenase activity"/>
    <property type="evidence" value="ECO:0007669"/>
    <property type="project" value="UniProtKB-EC"/>
</dbReference>
<dbReference type="SUPFAM" id="SSF48179">
    <property type="entry name" value="6-phosphogluconate dehydrogenase C-terminal domain-like"/>
    <property type="match status" value="1"/>
</dbReference>
<feature type="binding site" evidence="4">
    <location>
        <position position="142"/>
    </location>
    <ligand>
        <name>NAD(+)</name>
        <dbReference type="ChEBI" id="CHEBI:57540"/>
    </ligand>
</feature>
<evidence type="ECO:0000313" key="8">
    <source>
        <dbReference type="Proteomes" id="UP000281810"/>
    </source>
</evidence>
<feature type="binding site" evidence="4">
    <location>
        <begin position="8"/>
        <end position="13"/>
    </location>
    <ligand>
        <name>NAD(+)</name>
        <dbReference type="ChEBI" id="CHEBI:57540"/>
    </ligand>
</feature>
<evidence type="ECO:0000256" key="4">
    <source>
        <dbReference type="PIRSR" id="PIRSR000105-2"/>
    </source>
</evidence>
<evidence type="ECO:0000259" key="6">
    <source>
        <dbReference type="Pfam" id="PF02737"/>
    </source>
</evidence>
<feature type="binding site" evidence="4">
    <location>
        <position position="118"/>
    </location>
    <ligand>
        <name>NAD(+)</name>
        <dbReference type="ChEBI" id="CHEBI:57540"/>
    </ligand>
</feature>
<proteinExistence type="inferred from homology"/>
<dbReference type="GO" id="GO:0070403">
    <property type="term" value="F:NAD+ binding"/>
    <property type="evidence" value="ECO:0007669"/>
    <property type="project" value="InterPro"/>
</dbReference>
<dbReference type="Pfam" id="PF00725">
    <property type="entry name" value="3HCDH"/>
    <property type="match status" value="1"/>
</dbReference>
<organism evidence="7 8">
    <name type="scientific">Epilithonimonas vandammei</name>
    <dbReference type="NCBI Taxonomy" id="2487072"/>
    <lineage>
        <taxon>Bacteria</taxon>
        <taxon>Pseudomonadati</taxon>
        <taxon>Bacteroidota</taxon>
        <taxon>Flavobacteriia</taxon>
        <taxon>Flavobacteriales</taxon>
        <taxon>Weeksellaceae</taxon>
        <taxon>Chryseobacterium group</taxon>
        <taxon>Epilithonimonas</taxon>
    </lineage>
</organism>
<gene>
    <name evidence="7" type="ORF">EIB74_06020</name>
</gene>
<dbReference type="InterPro" id="IPR008927">
    <property type="entry name" value="6-PGluconate_DH-like_C_sf"/>
</dbReference>
<dbReference type="InterPro" id="IPR013328">
    <property type="entry name" value="6PGD_dom2"/>
</dbReference>
<dbReference type="OrthoDB" id="9771883at2"/>
<dbReference type="PROSITE" id="PS00067">
    <property type="entry name" value="3HCDH"/>
    <property type="match status" value="1"/>
</dbReference>
<evidence type="ECO:0000256" key="3">
    <source>
        <dbReference type="PIRSR" id="PIRSR000105-1"/>
    </source>
</evidence>
<keyword evidence="4" id="KW-0520">NAD</keyword>
<evidence type="ECO:0000256" key="2">
    <source>
        <dbReference type="ARBA" id="ARBA00023002"/>
    </source>
</evidence>
<protein>
    <submittedName>
        <fullName evidence="7">3-hydroxybutyryl-CoA dehydrogenase</fullName>
        <ecNumber evidence="7">1.1.1.157</ecNumber>
    </submittedName>
</protein>
<feature type="binding site" evidence="4">
    <location>
        <position position="96"/>
    </location>
    <ligand>
        <name>NAD(+)</name>
        <dbReference type="ChEBI" id="CHEBI:57540"/>
    </ligand>
</feature>
<comment type="similarity">
    <text evidence="1">Belongs to the 3-hydroxyacyl-CoA dehydrogenase family.</text>
</comment>
<dbReference type="PIRSF" id="PIRSF000105">
    <property type="entry name" value="HCDH"/>
    <property type="match status" value="1"/>
</dbReference>
<feature type="domain" description="3-hydroxyacyl-CoA dehydrogenase C-terminal" evidence="5">
    <location>
        <begin position="185"/>
        <end position="281"/>
    </location>
</feature>